<dbReference type="PANTHER" id="PTHR10795">
    <property type="entry name" value="PROPROTEIN CONVERTASE SUBTILISIN/KEXIN"/>
    <property type="match status" value="1"/>
</dbReference>
<keyword evidence="5 9" id="KW-0378">Hydrolase</keyword>
<evidence type="ECO:0000256" key="8">
    <source>
        <dbReference type="PIRSR" id="PIRSR615500-1"/>
    </source>
</evidence>
<name>A0AAQ3KJX5_9LILI</name>
<evidence type="ECO:0000313" key="15">
    <source>
        <dbReference type="EMBL" id="WOL09895.1"/>
    </source>
</evidence>
<dbReference type="SUPFAM" id="SSF52743">
    <property type="entry name" value="Subtilisin-like"/>
    <property type="match status" value="1"/>
</dbReference>
<dbReference type="Pfam" id="PF17766">
    <property type="entry name" value="fn3_6"/>
    <property type="match status" value="1"/>
</dbReference>
<feature type="active site" description="Charge relay system" evidence="8 9">
    <location>
        <position position="238"/>
    </location>
</feature>
<evidence type="ECO:0000256" key="6">
    <source>
        <dbReference type="ARBA" id="ARBA00022825"/>
    </source>
</evidence>
<evidence type="ECO:0000259" key="14">
    <source>
        <dbReference type="Pfam" id="PF17766"/>
    </source>
</evidence>
<keyword evidence="6 9" id="KW-0720">Serine protease</keyword>
<keyword evidence="16" id="KW-1185">Reference proteome</keyword>
<dbReference type="PROSITE" id="PS00138">
    <property type="entry name" value="SUBTILASE_SER"/>
    <property type="match status" value="1"/>
</dbReference>
<dbReference type="InterPro" id="IPR000209">
    <property type="entry name" value="Peptidase_S8/S53_dom"/>
</dbReference>
<dbReference type="Gene3D" id="2.60.40.2310">
    <property type="match status" value="1"/>
</dbReference>
<dbReference type="EMBL" id="CP136895">
    <property type="protein sequence ID" value="WOL09895.1"/>
    <property type="molecule type" value="Genomic_DNA"/>
</dbReference>
<feature type="chain" id="PRO_5042869256" evidence="11">
    <location>
        <begin position="22"/>
        <end position="822"/>
    </location>
</feature>
<dbReference type="AlphaFoldDB" id="A0AAQ3KJX5"/>
<evidence type="ECO:0000259" key="13">
    <source>
        <dbReference type="Pfam" id="PF05922"/>
    </source>
</evidence>
<evidence type="ECO:0000256" key="11">
    <source>
        <dbReference type="SAM" id="SignalP"/>
    </source>
</evidence>
<evidence type="ECO:0000256" key="9">
    <source>
        <dbReference type="PROSITE-ProRule" id="PRU01240"/>
    </source>
</evidence>
<dbReference type="Pfam" id="PF05922">
    <property type="entry name" value="Inhibitor_I9"/>
    <property type="match status" value="1"/>
</dbReference>
<sequence>MKGLPPLCFHLLLLLPPFMAAGTVLDEERATYLVLMDGEPVAFRQAVDPLKEHKQLQIQRKHAKQLVESHDQLLQSTLDMAAYRKLYSFHHILDGFAIHTTLSQAKKLESAPGVQKIEKDRGAKLMTTYTPHFLGLPERVWNQKRGAKHAGEGILVGVIDTGIDPGHPSFAYEPSLIQNWTQSNAGFPGSLACQVGPRFPEGSCNGKIVSARFFADGAAASLPLNASRDFSPFDNVGHGSHVASIAAGNWGVPVVVDGLMYGFASGMAPSARQALAVYKALYPAGGTVADIVAAIDQAALDGVDVLVLSIGPDEPPESGISFMNIFDIALLFARKAGIFVAQAAGNKGPGEATVVSFSPWSMGVAASTTGRSYTSTIVTGDAHRLRGIGLSTPTAGNGFFQFKLISARDAALQSSSVAAATSYAEECQHPDALKPELVINSIVICSFSQGFLNGASTVTAILATAKALHFVGFILLANPSFGDFIAQPLPLSVPGIMIPRVADAEILMAYYEKHTCRNNRGEAISYSATAAIVEGRVATFSDHAPVVSRFSSRGPDIIDSERNPADVLKPDIVAPGEQIWAAWSSVSVSDPILSGNSFALISGTSMATPHVAGVAALIKQWHPSWTPSMIASSISTTATRHDHSGLAIMSQGQGLYSLRPSTPFDHGAGVVNPSAALDPGLVFSAEFEDYVRFLCSLPNVSASLVQSAIGMKCNASSGSPADLNLPSITISALRGHQTVKRNVKNVAGKPETYLSSIRTPEGVEVSVHPEWFDISPEAVQDLEIKFNVTQTSDTFDFGEIVFTGSLDHIVRMPLAILPVALR</sequence>
<dbReference type="Pfam" id="PF00082">
    <property type="entry name" value="Peptidase_S8"/>
    <property type="match status" value="1"/>
</dbReference>
<comment type="similarity">
    <text evidence="2 9 10">Belongs to the peptidase S8 family.</text>
</comment>
<evidence type="ECO:0000256" key="2">
    <source>
        <dbReference type="ARBA" id="ARBA00011073"/>
    </source>
</evidence>
<dbReference type="GO" id="GO:0005576">
    <property type="term" value="C:extracellular region"/>
    <property type="evidence" value="ECO:0007669"/>
    <property type="project" value="UniProtKB-SubCell"/>
</dbReference>
<dbReference type="InterPro" id="IPR034197">
    <property type="entry name" value="Peptidases_S8_3"/>
</dbReference>
<accession>A0AAQ3KJX5</accession>
<keyword evidence="3 9" id="KW-0645">Protease</keyword>
<reference evidence="15 16" key="1">
    <citation type="submission" date="2023-10" db="EMBL/GenBank/DDBJ databases">
        <title>Chromosome-scale genome assembly provides insights into flower coloration mechanisms of Canna indica.</title>
        <authorList>
            <person name="Li C."/>
        </authorList>
    </citation>
    <scope>NUCLEOTIDE SEQUENCE [LARGE SCALE GENOMIC DNA]</scope>
    <source>
        <tissue evidence="15">Flower</tissue>
    </source>
</reference>
<keyword evidence="4 11" id="KW-0732">Signal</keyword>
<comment type="subcellular location">
    <subcellularLocation>
        <location evidence="1">Secreted</location>
    </subcellularLocation>
</comment>
<dbReference type="InterPro" id="IPR023828">
    <property type="entry name" value="Peptidase_S8_Ser-AS"/>
</dbReference>
<dbReference type="CDD" id="cd02120">
    <property type="entry name" value="PA_subtilisin_like"/>
    <property type="match status" value="1"/>
</dbReference>
<dbReference type="GO" id="GO:0004252">
    <property type="term" value="F:serine-type endopeptidase activity"/>
    <property type="evidence" value="ECO:0007669"/>
    <property type="project" value="UniProtKB-UniRule"/>
</dbReference>
<dbReference type="InterPro" id="IPR022398">
    <property type="entry name" value="Peptidase_S8_His-AS"/>
</dbReference>
<evidence type="ECO:0000256" key="1">
    <source>
        <dbReference type="ARBA" id="ARBA00004613"/>
    </source>
</evidence>
<dbReference type="CDD" id="cd04852">
    <property type="entry name" value="Peptidases_S8_3"/>
    <property type="match status" value="1"/>
</dbReference>
<feature type="domain" description="Subtilisin-like protease fibronectin type-III" evidence="14">
    <location>
        <begin position="722"/>
        <end position="816"/>
    </location>
</feature>
<dbReference type="InterPro" id="IPR037045">
    <property type="entry name" value="S8pro/Inhibitor_I9_sf"/>
</dbReference>
<dbReference type="InterPro" id="IPR045051">
    <property type="entry name" value="SBT"/>
</dbReference>
<evidence type="ECO:0000256" key="10">
    <source>
        <dbReference type="RuleBase" id="RU003355"/>
    </source>
</evidence>
<evidence type="ECO:0000256" key="3">
    <source>
        <dbReference type="ARBA" id="ARBA00022670"/>
    </source>
</evidence>
<gene>
    <name evidence="15" type="ORF">Cni_G18648</name>
</gene>
<dbReference type="Gene3D" id="3.40.50.200">
    <property type="entry name" value="Peptidase S8/S53 domain"/>
    <property type="match status" value="1"/>
</dbReference>
<dbReference type="PROSITE" id="PS51892">
    <property type="entry name" value="SUBTILASE"/>
    <property type="match status" value="1"/>
</dbReference>
<feature type="signal peptide" evidence="11">
    <location>
        <begin position="1"/>
        <end position="21"/>
    </location>
</feature>
<evidence type="ECO:0000259" key="12">
    <source>
        <dbReference type="Pfam" id="PF00082"/>
    </source>
</evidence>
<dbReference type="PROSITE" id="PS00136">
    <property type="entry name" value="SUBTILASE_ASP"/>
    <property type="match status" value="1"/>
</dbReference>
<keyword evidence="7" id="KW-0325">Glycoprotein</keyword>
<dbReference type="Gene3D" id="3.30.70.80">
    <property type="entry name" value="Peptidase S8 propeptide/proteinase inhibitor I9"/>
    <property type="match status" value="1"/>
</dbReference>
<dbReference type="GO" id="GO:0006508">
    <property type="term" value="P:proteolysis"/>
    <property type="evidence" value="ECO:0007669"/>
    <property type="project" value="UniProtKB-KW"/>
</dbReference>
<dbReference type="Proteomes" id="UP001327560">
    <property type="component" value="Chromosome 6"/>
</dbReference>
<proteinExistence type="inferred from homology"/>
<dbReference type="InterPro" id="IPR041469">
    <property type="entry name" value="Subtilisin-like_FN3"/>
</dbReference>
<organism evidence="15 16">
    <name type="scientific">Canna indica</name>
    <name type="common">Indian-shot</name>
    <dbReference type="NCBI Taxonomy" id="4628"/>
    <lineage>
        <taxon>Eukaryota</taxon>
        <taxon>Viridiplantae</taxon>
        <taxon>Streptophyta</taxon>
        <taxon>Embryophyta</taxon>
        <taxon>Tracheophyta</taxon>
        <taxon>Spermatophyta</taxon>
        <taxon>Magnoliopsida</taxon>
        <taxon>Liliopsida</taxon>
        <taxon>Zingiberales</taxon>
        <taxon>Cannaceae</taxon>
        <taxon>Canna</taxon>
    </lineage>
</organism>
<dbReference type="InterPro" id="IPR036852">
    <property type="entry name" value="Peptidase_S8/S53_dom_sf"/>
</dbReference>
<evidence type="ECO:0000256" key="7">
    <source>
        <dbReference type="ARBA" id="ARBA00023180"/>
    </source>
</evidence>
<dbReference type="InterPro" id="IPR010259">
    <property type="entry name" value="S8pro/Inhibitor_I9"/>
</dbReference>
<evidence type="ECO:0000256" key="5">
    <source>
        <dbReference type="ARBA" id="ARBA00022801"/>
    </source>
</evidence>
<evidence type="ECO:0000313" key="16">
    <source>
        <dbReference type="Proteomes" id="UP001327560"/>
    </source>
</evidence>
<feature type="domain" description="Inhibitor I9" evidence="13">
    <location>
        <begin position="58"/>
        <end position="125"/>
    </location>
</feature>
<dbReference type="PROSITE" id="PS00137">
    <property type="entry name" value="SUBTILASE_HIS"/>
    <property type="match status" value="1"/>
</dbReference>
<feature type="active site" description="Charge relay system" evidence="8 9">
    <location>
        <position position="160"/>
    </location>
</feature>
<dbReference type="Gene3D" id="3.50.30.30">
    <property type="match status" value="1"/>
</dbReference>
<dbReference type="InterPro" id="IPR023827">
    <property type="entry name" value="Peptidase_S8_Asp-AS"/>
</dbReference>
<dbReference type="InterPro" id="IPR015500">
    <property type="entry name" value="Peptidase_S8_subtilisin-rel"/>
</dbReference>
<feature type="active site" description="Charge relay system" evidence="8 9">
    <location>
        <position position="605"/>
    </location>
</feature>
<dbReference type="PRINTS" id="PR00723">
    <property type="entry name" value="SUBTILISIN"/>
</dbReference>
<evidence type="ECO:0000256" key="4">
    <source>
        <dbReference type="ARBA" id="ARBA00022729"/>
    </source>
</evidence>
<feature type="domain" description="Peptidase S8/S53" evidence="12">
    <location>
        <begin position="151"/>
        <end position="642"/>
    </location>
</feature>
<protein>
    <submittedName>
        <fullName evidence="15">Subtilisin-like protease SBT2.4</fullName>
    </submittedName>
</protein>